<reference evidence="2" key="1">
    <citation type="journal article" date="2021" name="Proc. Natl. Acad. Sci. U.S.A.">
        <title>Three genomes in the algal genus Volvox reveal the fate of a haploid sex-determining region after a transition to homothallism.</title>
        <authorList>
            <person name="Yamamoto K."/>
            <person name="Hamaji T."/>
            <person name="Kawai-Toyooka H."/>
            <person name="Matsuzaki R."/>
            <person name="Takahashi F."/>
            <person name="Nishimura Y."/>
            <person name="Kawachi M."/>
            <person name="Noguchi H."/>
            <person name="Minakuchi Y."/>
            <person name="Umen J.G."/>
            <person name="Toyoda A."/>
            <person name="Nozaki H."/>
        </authorList>
    </citation>
    <scope>NUCLEOTIDE SEQUENCE</scope>
    <source>
        <strain evidence="2">NIES-3785</strain>
    </source>
</reference>
<dbReference type="AlphaFoldDB" id="A0A8J4LRW2"/>
<gene>
    <name evidence="2" type="ORF">Vretimale_10978</name>
</gene>
<feature type="compositionally biased region" description="Acidic residues" evidence="1">
    <location>
        <begin position="7"/>
        <end position="21"/>
    </location>
</feature>
<organism evidence="2 3">
    <name type="scientific">Volvox reticuliferus</name>
    <dbReference type="NCBI Taxonomy" id="1737510"/>
    <lineage>
        <taxon>Eukaryota</taxon>
        <taxon>Viridiplantae</taxon>
        <taxon>Chlorophyta</taxon>
        <taxon>core chlorophytes</taxon>
        <taxon>Chlorophyceae</taxon>
        <taxon>CS clade</taxon>
        <taxon>Chlamydomonadales</taxon>
        <taxon>Volvocaceae</taxon>
        <taxon>Volvox</taxon>
    </lineage>
</organism>
<evidence type="ECO:0000256" key="1">
    <source>
        <dbReference type="SAM" id="MobiDB-lite"/>
    </source>
</evidence>
<feature type="region of interest" description="Disordered" evidence="1">
    <location>
        <begin position="373"/>
        <end position="398"/>
    </location>
</feature>
<proteinExistence type="predicted"/>
<dbReference type="Proteomes" id="UP000722791">
    <property type="component" value="Unassembled WGS sequence"/>
</dbReference>
<protein>
    <submittedName>
        <fullName evidence="2">Uncharacterized protein</fullName>
    </submittedName>
</protein>
<comment type="caution">
    <text evidence="2">The sequence shown here is derived from an EMBL/GenBank/DDBJ whole genome shotgun (WGS) entry which is preliminary data.</text>
</comment>
<dbReference type="EMBL" id="BNCQ01000022">
    <property type="protein sequence ID" value="GIM06718.1"/>
    <property type="molecule type" value="Genomic_DNA"/>
</dbReference>
<feature type="region of interest" description="Disordered" evidence="1">
    <location>
        <begin position="1"/>
        <end position="34"/>
    </location>
</feature>
<sequence>AGPRDFDTDDGAIIDAADDADPLPKVPNTGSVAGTTTPLPLTLWSRQRRQCTTFAAPPSHLAGHRRRRVMVYLTGAGGVGKTTLLRDAEDSWLAARGFTTRTEEARGLLKALGIGQSQLENDDAAFLEFQKELIKRHFLREALASGLTAMGVEEEAAAAAAAAAATMVAAKAATVEAAPAAAVGAAAAEELTEMGPVAEAPAAGTVASLLLAETGQVPPKVMTGHAVEAAEMMDTEAAAAVVATAAAAATTAVGSSGAPLLCDRSAIDALCYTAFRFGMDSPQVEEVLGMTEMKRLLELYGGKTTLPPPGETIPINADNTTVAVVPSVGDGGADDDARNASAVRISPGAASPAVSIHCLHVLVPPFQQSSEEQYDAKTCQQQRHEKKRNRRNGGGGGGMVDAAVADGTEAAGMAAIAVEDDGVRLRVNLNQLEKHTAIAAVLLQRLRVPYIVLRERGREARCRELRQILDAYFI</sequence>
<feature type="non-terminal residue" evidence="2">
    <location>
        <position position="1"/>
    </location>
</feature>
<name>A0A8J4LRW2_9CHLO</name>
<accession>A0A8J4LRW2</accession>
<evidence type="ECO:0000313" key="2">
    <source>
        <dbReference type="EMBL" id="GIM06718.1"/>
    </source>
</evidence>
<evidence type="ECO:0000313" key="3">
    <source>
        <dbReference type="Proteomes" id="UP000722791"/>
    </source>
</evidence>